<feature type="chain" id="PRO_5042876944" evidence="1">
    <location>
        <begin position="21"/>
        <end position="245"/>
    </location>
</feature>
<organism evidence="2 3">
    <name type="scientific">Pseudopithomyces chartarum</name>
    <dbReference type="NCBI Taxonomy" id="1892770"/>
    <lineage>
        <taxon>Eukaryota</taxon>
        <taxon>Fungi</taxon>
        <taxon>Dikarya</taxon>
        <taxon>Ascomycota</taxon>
        <taxon>Pezizomycotina</taxon>
        <taxon>Dothideomycetes</taxon>
        <taxon>Pleosporomycetidae</taxon>
        <taxon>Pleosporales</taxon>
        <taxon>Massarineae</taxon>
        <taxon>Didymosphaeriaceae</taxon>
        <taxon>Pseudopithomyces</taxon>
    </lineage>
</organism>
<keyword evidence="3" id="KW-1185">Reference proteome</keyword>
<reference evidence="2 3" key="1">
    <citation type="submission" date="2021-02" db="EMBL/GenBank/DDBJ databases">
        <title>Genome assembly of Pseudopithomyces chartarum.</title>
        <authorList>
            <person name="Jauregui R."/>
            <person name="Singh J."/>
            <person name="Voisey C."/>
        </authorList>
    </citation>
    <scope>NUCLEOTIDE SEQUENCE [LARGE SCALE GENOMIC DNA]</scope>
    <source>
        <strain evidence="2 3">AGR01</strain>
    </source>
</reference>
<evidence type="ECO:0000313" key="3">
    <source>
        <dbReference type="Proteomes" id="UP001280581"/>
    </source>
</evidence>
<gene>
    <name evidence="2" type="ORF">GRF29_8g59729</name>
</gene>
<sequence length="245" mass="26969">MYFSVETVAAVAALLPITLAVPTITTSSDSLSLKTLRIVPGTTDQGTSSMQKRGYKNNVYGDHDGSVSSYPDGSGKFIRSDDIHTYASRDKCWTELWYVDQEDRNTEWVHQGNIECGTTSACDWGLEKGQETCVESSITIEAGLELTILKDILSASAGFSSTESTSRCDLVTTATHCTWDDKKCHAAWTSQVVKVNKGYIRRRCNYFGDDKGDTTRWSMDWEVQEKATGLSLGCNAECGAQSYTL</sequence>
<dbReference type="Proteomes" id="UP001280581">
    <property type="component" value="Unassembled WGS sequence"/>
</dbReference>
<dbReference type="AlphaFoldDB" id="A0AAN6RLI6"/>
<comment type="caution">
    <text evidence="2">The sequence shown here is derived from an EMBL/GenBank/DDBJ whole genome shotgun (WGS) entry which is preliminary data.</text>
</comment>
<evidence type="ECO:0000256" key="1">
    <source>
        <dbReference type="SAM" id="SignalP"/>
    </source>
</evidence>
<feature type="signal peptide" evidence="1">
    <location>
        <begin position="1"/>
        <end position="20"/>
    </location>
</feature>
<dbReference type="EMBL" id="WVTA01000002">
    <property type="protein sequence ID" value="KAK3215451.1"/>
    <property type="molecule type" value="Genomic_DNA"/>
</dbReference>
<name>A0AAN6RLI6_9PLEO</name>
<evidence type="ECO:0000313" key="2">
    <source>
        <dbReference type="EMBL" id="KAK3215451.1"/>
    </source>
</evidence>
<keyword evidence="1" id="KW-0732">Signal</keyword>
<accession>A0AAN6RLI6</accession>
<proteinExistence type="predicted"/>
<protein>
    <submittedName>
        <fullName evidence="2">Uncharacterized protein</fullName>
    </submittedName>
</protein>